<sequence length="137" mass="14782">MLQGEIKAMARRDGGAIEASLSWHVNGSLTEGRKAIREYSKLMLRAYNAEADNLVRSLKPYKLQSALDRLDKVAFTIERLGMRFTLTLTSAIAGNFLAAGGSDPVASARWLILGIAALTVIGTATAFLVTTGRRNQA</sequence>
<keyword evidence="1" id="KW-0472">Membrane</keyword>
<feature type="transmembrane region" description="Helical" evidence="1">
    <location>
        <begin position="110"/>
        <end position="129"/>
    </location>
</feature>
<keyword evidence="1" id="KW-1133">Transmembrane helix</keyword>
<organism evidence="3 4">
    <name type="scientific">Nocardia rhizosphaerihabitans</name>
    <dbReference type="NCBI Taxonomy" id="1691570"/>
    <lineage>
        <taxon>Bacteria</taxon>
        <taxon>Bacillati</taxon>
        <taxon>Actinomycetota</taxon>
        <taxon>Actinomycetes</taxon>
        <taxon>Mycobacteriales</taxon>
        <taxon>Nocardiaceae</taxon>
        <taxon>Nocardia</taxon>
    </lineage>
</organism>
<keyword evidence="1" id="KW-0812">Transmembrane</keyword>
<feature type="domain" description="SNIPE associated" evidence="2">
    <location>
        <begin position="3"/>
        <end position="90"/>
    </location>
</feature>
<gene>
    <name evidence="3" type="ORF">GCM10011610_27030</name>
</gene>
<dbReference type="EMBL" id="BMNE01000003">
    <property type="protein sequence ID" value="GGN78982.1"/>
    <property type="molecule type" value="Genomic_DNA"/>
</dbReference>
<evidence type="ECO:0000313" key="3">
    <source>
        <dbReference type="EMBL" id="GGN78982.1"/>
    </source>
</evidence>
<feature type="transmembrane region" description="Helical" evidence="1">
    <location>
        <begin position="80"/>
        <end position="98"/>
    </location>
</feature>
<evidence type="ECO:0000256" key="1">
    <source>
        <dbReference type="SAM" id="Phobius"/>
    </source>
</evidence>
<proteinExistence type="predicted"/>
<protein>
    <recommendedName>
        <fullName evidence="2">SNIPE associated domain-containing protein</fullName>
    </recommendedName>
</protein>
<dbReference type="Proteomes" id="UP000658127">
    <property type="component" value="Unassembled WGS sequence"/>
</dbReference>
<name>A0ABQ2KD93_9NOCA</name>
<evidence type="ECO:0000259" key="2">
    <source>
        <dbReference type="Pfam" id="PF13250"/>
    </source>
</evidence>
<dbReference type="Pfam" id="PF13250">
    <property type="entry name" value="SNIPE"/>
    <property type="match status" value="1"/>
</dbReference>
<dbReference type="InterPro" id="IPR025280">
    <property type="entry name" value="SNIPE"/>
</dbReference>
<keyword evidence="4" id="KW-1185">Reference proteome</keyword>
<comment type="caution">
    <text evidence="3">The sequence shown here is derived from an EMBL/GenBank/DDBJ whole genome shotgun (WGS) entry which is preliminary data.</text>
</comment>
<reference evidence="4" key="1">
    <citation type="journal article" date="2019" name="Int. J. Syst. Evol. Microbiol.">
        <title>The Global Catalogue of Microorganisms (GCM) 10K type strain sequencing project: providing services to taxonomists for standard genome sequencing and annotation.</title>
        <authorList>
            <consortium name="The Broad Institute Genomics Platform"/>
            <consortium name="The Broad Institute Genome Sequencing Center for Infectious Disease"/>
            <person name="Wu L."/>
            <person name="Ma J."/>
        </authorList>
    </citation>
    <scope>NUCLEOTIDE SEQUENCE [LARGE SCALE GENOMIC DNA]</scope>
    <source>
        <strain evidence="4">CGMCC 4.7329</strain>
    </source>
</reference>
<accession>A0ABQ2KD93</accession>
<evidence type="ECO:0000313" key="4">
    <source>
        <dbReference type="Proteomes" id="UP000658127"/>
    </source>
</evidence>